<proteinExistence type="inferred from homology"/>
<evidence type="ECO:0000256" key="3">
    <source>
        <dbReference type="ARBA" id="ARBA00022475"/>
    </source>
</evidence>
<feature type="transmembrane region" description="Helical" evidence="7">
    <location>
        <begin position="78"/>
        <end position="102"/>
    </location>
</feature>
<dbReference type="GO" id="GO:0005886">
    <property type="term" value="C:plasma membrane"/>
    <property type="evidence" value="ECO:0007669"/>
    <property type="project" value="UniProtKB-SubCell"/>
</dbReference>
<dbReference type="Pfam" id="PF00892">
    <property type="entry name" value="EamA"/>
    <property type="match status" value="2"/>
</dbReference>
<keyword evidence="3" id="KW-1003">Cell membrane</keyword>
<evidence type="ECO:0000313" key="9">
    <source>
        <dbReference type="EMBL" id="CUS04684.2"/>
    </source>
</evidence>
<comment type="similarity">
    <text evidence="2">Belongs to the EamA transporter family.</text>
</comment>
<dbReference type="InterPro" id="IPR037185">
    <property type="entry name" value="EmrE-like"/>
</dbReference>
<dbReference type="InterPro" id="IPR000620">
    <property type="entry name" value="EamA_dom"/>
</dbReference>
<accession>A0A160T4B2</accession>
<evidence type="ECO:0000256" key="4">
    <source>
        <dbReference type="ARBA" id="ARBA00022692"/>
    </source>
</evidence>
<dbReference type="PANTHER" id="PTHR42920:SF5">
    <property type="entry name" value="EAMA DOMAIN-CONTAINING PROTEIN"/>
    <property type="match status" value="1"/>
</dbReference>
<evidence type="ECO:0000313" key="10">
    <source>
        <dbReference type="Proteomes" id="UP000215027"/>
    </source>
</evidence>
<gene>
    <name evidence="9" type="ORF">CFX0092_A2806</name>
</gene>
<feature type="domain" description="EamA" evidence="8">
    <location>
        <begin position="10"/>
        <end position="149"/>
    </location>
</feature>
<evidence type="ECO:0000256" key="5">
    <source>
        <dbReference type="ARBA" id="ARBA00022989"/>
    </source>
</evidence>
<dbReference type="AlphaFoldDB" id="A0A160T4B2"/>
<dbReference type="InterPro" id="IPR051258">
    <property type="entry name" value="Diverse_Substrate_Transporter"/>
</dbReference>
<evidence type="ECO:0000256" key="6">
    <source>
        <dbReference type="ARBA" id="ARBA00023136"/>
    </source>
</evidence>
<feature type="transmembrane region" description="Helical" evidence="7">
    <location>
        <begin position="156"/>
        <end position="177"/>
    </location>
</feature>
<dbReference type="EMBL" id="LN890655">
    <property type="protein sequence ID" value="CUS04684.2"/>
    <property type="molecule type" value="Genomic_DNA"/>
</dbReference>
<dbReference type="SUPFAM" id="SSF103481">
    <property type="entry name" value="Multidrug resistance efflux transporter EmrE"/>
    <property type="match status" value="2"/>
</dbReference>
<sequence length="309" mass="32482">MATLSPRLRANLLLLLAAFIWGFSFVAQRTGMAHLGPFAFNAVRFLLGGLVLLPLMGLFDRQRQRVGLAVVPLRDRRLLRGGAVVGLLLFGGATLQQAGIVFTTAGKAGFITSLYVVLVPLLGLLVGHRPSAAVWVGAVLAAAGLYFLTIEGAFGMAWGDLLVLVGAFVWAIHFLVLGHFSPQTDTIKLSFLQFMVCAALSAVAALLFETSAIADFRAALIPILYSGILSVGLGYTLQVVALGNARPADAAILLSLEAVFAVFAGWLLLGEQLTSRAFLGCVLMLAGILISQLFGEAEAQGSRGAGEQG</sequence>
<keyword evidence="6 7" id="KW-0472">Membrane</keyword>
<feature type="transmembrane region" description="Helical" evidence="7">
    <location>
        <begin position="275"/>
        <end position="294"/>
    </location>
</feature>
<dbReference type="KEGG" id="pbf:CFX0092_A2806"/>
<feature type="transmembrane region" description="Helical" evidence="7">
    <location>
        <begin position="133"/>
        <end position="150"/>
    </location>
</feature>
<comment type="subcellular location">
    <subcellularLocation>
        <location evidence="1">Cell membrane</location>
        <topology evidence="1">Multi-pass membrane protein</topology>
    </subcellularLocation>
</comment>
<keyword evidence="4 7" id="KW-0812">Transmembrane</keyword>
<protein>
    <recommendedName>
        <fullName evidence="8">EamA domain-containing protein</fullName>
    </recommendedName>
</protein>
<dbReference type="Proteomes" id="UP000215027">
    <property type="component" value="Chromosome I"/>
</dbReference>
<evidence type="ECO:0000256" key="1">
    <source>
        <dbReference type="ARBA" id="ARBA00004651"/>
    </source>
</evidence>
<organism evidence="9 10">
    <name type="scientific">Candidatus Promineifilum breve</name>
    <dbReference type="NCBI Taxonomy" id="1806508"/>
    <lineage>
        <taxon>Bacteria</taxon>
        <taxon>Bacillati</taxon>
        <taxon>Chloroflexota</taxon>
        <taxon>Ardenticatenia</taxon>
        <taxon>Candidatus Promineifilales</taxon>
        <taxon>Candidatus Promineifilaceae</taxon>
        <taxon>Candidatus Promineifilum</taxon>
    </lineage>
</organism>
<keyword evidence="10" id="KW-1185">Reference proteome</keyword>
<name>A0A160T4B2_9CHLR</name>
<feature type="transmembrane region" description="Helical" evidence="7">
    <location>
        <begin position="108"/>
        <end position="126"/>
    </location>
</feature>
<evidence type="ECO:0000259" key="8">
    <source>
        <dbReference type="Pfam" id="PF00892"/>
    </source>
</evidence>
<evidence type="ECO:0000256" key="2">
    <source>
        <dbReference type="ARBA" id="ARBA00007362"/>
    </source>
</evidence>
<evidence type="ECO:0000256" key="7">
    <source>
        <dbReference type="SAM" id="Phobius"/>
    </source>
</evidence>
<feature type="transmembrane region" description="Helical" evidence="7">
    <location>
        <begin position="189"/>
        <end position="208"/>
    </location>
</feature>
<dbReference type="Gene3D" id="1.10.3730.20">
    <property type="match status" value="1"/>
</dbReference>
<feature type="transmembrane region" description="Helical" evidence="7">
    <location>
        <begin position="220"/>
        <end position="243"/>
    </location>
</feature>
<feature type="transmembrane region" description="Helical" evidence="7">
    <location>
        <begin position="250"/>
        <end position="269"/>
    </location>
</feature>
<keyword evidence="5 7" id="KW-1133">Transmembrane helix</keyword>
<feature type="domain" description="EamA" evidence="8">
    <location>
        <begin position="158"/>
        <end position="290"/>
    </location>
</feature>
<dbReference type="PANTHER" id="PTHR42920">
    <property type="entry name" value="OS03G0707200 PROTEIN-RELATED"/>
    <property type="match status" value="1"/>
</dbReference>
<feature type="transmembrane region" description="Helical" evidence="7">
    <location>
        <begin position="38"/>
        <end position="58"/>
    </location>
</feature>
<reference evidence="9" key="1">
    <citation type="submission" date="2016-01" db="EMBL/GenBank/DDBJ databases">
        <authorList>
            <person name="Mcilroy J.S."/>
            <person name="Karst M S."/>
            <person name="Albertsen M."/>
        </authorList>
    </citation>
    <scope>NUCLEOTIDE SEQUENCE</scope>
    <source>
        <strain evidence="9">Cfx-K</strain>
    </source>
</reference>